<dbReference type="PANTHER" id="PTHR23099">
    <property type="entry name" value="TRANSCRIPTIONAL REGULATOR"/>
    <property type="match status" value="1"/>
</dbReference>
<proteinExistence type="predicted"/>
<dbReference type="GO" id="GO:0005634">
    <property type="term" value="C:nucleus"/>
    <property type="evidence" value="ECO:0007669"/>
    <property type="project" value="TreeGrafter"/>
</dbReference>
<evidence type="ECO:0000313" key="4">
    <source>
        <dbReference type="Proteomes" id="UP000237631"/>
    </source>
</evidence>
<dbReference type="Proteomes" id="UP000237631">
    <property type="component" value="Unassembled WGS sequence"/>
</dbReference>
<feature type="compositionally biased region" description="Polar residues" evidence="1">
    <location>
        <begin position="301"/>
        <end position="312"/>
    </location>
</feature>
<dbReference type="Pfam" id="PF10263">
    <property type="entry name" value="SprT-like"/>
    <property type="match status" value="1"/>
</dbReference>
<comment type="caution">
    <text evidence="3">The sequence shown here is derived from an EMBL/GenBank/DDBJ whole genome shotgun (WGS) entry which is preliminary data.</text>
</comment>
<dbReference type="Pfam" id="PF17283">
    <property type="entry name" value="Zn_ribbon_SprT"/>
    <property type="match status" value="1"/>
</dbReference>
<name>A0A2S6CD55_9PEZI</name>
<feature type="region of interest" description="Disordered" evidence="1">
    <location>
        <begin position="1"/>
        <end position="354"/>
    </location>
</feature>
<organism evidence="3 4">
    <name type="scientific">Cercospora berteroae</name>
    <dbReference type="NCBI Taxonomy" id="357750"/>
    <lineage>
        <taxon>Eukaryota</taxon>
        <taxon>Fungi</taxon>
        <taxon>Dikarya</taxon>
        <taxon>Ascomycota</taxon>
        <taxon>Pezizomycotina</taxon>
        <taxon>Dothideomycetes</taxon>
        <taxon>Dothideomycetidae</taxon>
        <taxon>Mycosphaerellales</taxon>
        <taxon>Mycosphaerellaceae</taxon>
        <taxon>Cercospora</taxon>
    </lineage>
</organism>
<dbReference type="EMBL" id="PNEN01000488">
    <property type="protein sequence ID" value="PPJ57665.1"/>
    <property type="molecule type" value="Genomic_DNA"/>
</dbReference>
<sequence length="666" mass="73530">MARLRRAPVEGSDICRSARETDVSDSPPTRPPRRKLTTRYTIPEDSDEEEPVTRKKSTVPGDRSKSASQIRLAPLQSLSSLSDLTIQDDTPDKARRRSPLKQDARRMLQKKAPKTSNLLEEAFASTQISLAATSELDREEESPENGCDVDEEVDVEESIWCGSEPDASASEDELPSPSSFFPARRKQADQKQPDLARQLEALSIFDADTDAPTKRPAARNNALVPAIRPGSSSDKENQDAIIKFSLPRLKKPIVAREPDERPSTPPLPPPSPTKLKSPSKRPPRIPTPPGRPSLDAFWTASAVNDWNDQHSPQKPIRSPRKLFEPQTKVFDDTPIASPAQLSSPTKRSKADLQARKDWETRKMSLAESFLRELDQTITQGRIAALSASTGGVQIIWSKTLNSTAGRANWRRETTKSHHSSNNTKDITKAATTTTTHKHFATIELASKVLTYSPQAETQLFNVLAHEFCHLANFMISGIKDQPHGASFKTWGRKCSQAFKDRGIEVTTKHSYEIEYKYVWQCVEEEECGMEFKRHSKSIDPKRHRCGGCKGNLVQIKPVPRGGPAKTAIGKVEGGEAEENKGGAVAAPKINGYAAYVKQHFAQLKKSLPSGTSHKEVMEALGRQYRAEKAAAGTKTADSKAVSTADDVADKLANVKLNVKEVIELDD</sequence>
<accession>A0A2S6CD55</accession>
<evidence type="ECO:0000256" key="1">
    <source>
        <dbReference type="SAM" id="MobiDB-lite"/>
    </source>
</evidence>
<dbReference type="AlphaFoldDB" id="A0A2S6CD55"/>
<gene>
    <name evidence="3" type="ORF">CBER1_00076</name>
</gene>
<dbReference type="OrthoDB" id="20772at2759"/>
<feature type="compositionally biased region" description="Acidic residues" evidence="1">
    <location>
        <begin position="137"/>
        <end position="157"/>
    </location>
</feature>
<evidence type="ECO:0000313" key="3">
    <source>
        <dbReference type="EMBL" id="PPJ57665.1"/>
    </source>
</evidence>
<dbReference type="InterPro" id="IPR006640">
    <property type="entry name" value="SprT-like_domain"/>
</dbReference>
<protein>
    <recommendedName>
        <fullName evidence="2">SprT-like domain-containing protein</fullName>
    </recommendedName>
</protein>
<reference evidence="4" key="1">
    <citation type="journal article" date="2017" name="bioRxiv">
        <title>Conservation of a gene cluster reveals novel cercosporin biosynthetic mechanisms and extends production to the genus Colletotrichum.</title>
        <authorList>
            <person name="de Jonge R."/>
            <person name="Ebert M.K."/>
            <person name="Huitt-Roehl C.R."/>
            <person name="Pal P."/>
            <person name="Suttle J.C."/>
            <person name="Spanner R.E."/>
            <person name="Neubauer J.D."/>
            <person name="Jurick W.M.II."/>
            <person name="Stott K.A."/>
            <person name="Secor G.A."/>
            <person name="Thomma B.P.H.J."/>
            <person name="Van de Peer Y."/>
            <person name="Townsend C.A."/>
            <person name="Bolton M.D."/>
        </authorList>
    </citation>
    <scope>NUCLEOTIDE SEQUENCE [LARGE SCALE GENOMIC DNA]</scope>
    <source>
        <strain evidence="4">CBS538.71</strain>
    </source>
</reference>
<dbReference type="SMART" id="SM00731">
    <property type="entry name" value="SprT"/>
    <property type="match status" value="1"/>
</dbReference>
<dbReference type="InterPro" id="IPR035240">
    <property type="entry name" value="SprT_Zn_ribbon"/>
</dbReference>
<feature type="compositionally biased region" description="Polar residues" evidence="1">
    <location>
        <begin position="76"/>
        <end position="88"/>
    </location>
</feature>
<feature type="compositionally biased region" description="Pro residues" evidence="1">
    <location>
        <begin position="263"/>
        <end position="272"/>
    </location>
</feature>
<dbReference type="STRING" id="357750.A0A2S6CD55"/>
<evidence type="ECO:0000259" key="2">
    <source>
        <dbReference type="SMART" id="SM00731"/>
    </source>
</evidence>
<dbReference type="PANTHER" id="PTHR23099:SF0">
    <property type="entry name" value="GERM CELL NUCLEAR ACIDIC PROTEIN"/>
    <property type="match status" value="1"/>
</dbReference>
<feature type="compositionally biased region" description="Polar residues" evidence="1">
    <location>
        <begin position="114"/>
        <end position="132"/>
    </location>
</feature>
<keyword evidence="4" id="KW-1185">Reference proteome</keyword>
<feature type="domain" description="SprT-like" evidence="2">
    <location>
        <begin position="371"/>
        <end position="555"/>
    </location>
</feature>
<dbReference type="GO" id="GO:0006950">
    <property type="term" value="P:response to stress"/>
    <property type="evidence" value="ECO:0007669"/>
    <property type="project" value="UniProtKB-ARBA"/>
</dbReference>